<dbReference type="Pfam" id="PF00365">
    <property type="entry name" value="PFK"/>
    <property type="match status" value="2"/>
</dbReference>
<comment type="caution">
    <text evidence="12">The sequence shown here is derived from an EMBL/GenBank/DDBJ whole genome shotgun (WGS) entry which is preliminary data.</text>
</comment>
<dbReference type="InterPro" id="IPR035966">
    <property type="entry name" value="PKF_sf"/>
</dbReference>
<dbReference type="InterPro" id="IPR022953">
    <property type="entry name" value="ATP_PFK"/>
</dbReference>
<evidence type="ECO:0000256" key="6">
    <source>
        <dbReference type="ARBA" id="ARBA00022777"/>
    </source>
</evidence>
<dbReference type="EMBL" id="JACGWJ010000025">
    <property type="protein sequence ID" value="KAL0315719.1"/>
    <property type="molecule type" value="Genomic_DNA"/>
</dbReference>
<keyword evidence="9" id="KW-0324">Glycolysis</keyword>
<sequence>MGQESDSAPKIVTGEFGYTLEDVPHLSDYISHLPTYPNPLQDNPAYSAVRQYFVDLGDTVAQKIVVHKDMPRGTHFRRAGPRQRVYFDSDDVHACIVTCGGLCPGLNTVIREIVCGLHHMYGVKSVLGIDGGYRGFYSKNTIPLTPNTVNDIHKRGGRSLGRLEVYIIGGDGTQKGAAVIFEEIRRRGLKVAVAGIPKTIDNDIPVIDKSFGFDSAVEEAERAITAAHVEATSIENGIGLVKLMGRYSGFIAMYATLASRDVDCCLIPESPFYLEGPGGLFEYIEKRLKENGHMVIVIAEGAGQELLSDSLRSANQQDASGNKLLQDVGLWISQRIKDHFSKQRKMAINLKYIDPTYMIRAIPSNASDNVYCTLLAQSAVHGAMAGYTGFTVGPVNGRHAYIPFHTINESRNKVVITDRMWARLLSSTNQPSFLSPKDVIEASKREKAPSVLLENGFVDGERINKDVAC</sequence>
<reference evidence="12" key="1">
    <citation type="submission" date="2020-06" db="EMBL/GenBank/DDBJ databases">
        <authorList>
            <person name="Li T."/>
            <person name="Hu X."/>
            <person name="Zhang T."/>
            <person name="Song X."/>
            <person name="Zhang H."/>
            <person name="Dai N."/>
            <person name="Sheng W."/>
            <person name="Hou X."/>
            <person name="Wei L."/>
        </authorList>
    </citation>
    <scope>NUCLEOTIDE SEQUENCE</scope>
    <source>
        <strain evidence="12">G02</strain>
        <tissue evidence="12">Leaf</tissue>
    </source>
</reference>
<keyword evidence="8" id="KW-0460">Magnesium</keyword>
<comment type="cofactor">
    <cofactor evidence="1">
        <name>Mg(2+)</name>
        <dbReference type="ChEBI" id="CHEBI:18420"/>
    </cofactor>
</comment>
<keyword evidence="6" id="KW-0418">Kinase</keyword>
<dbReference type="GO" id="GO:0003872">
    <property type="term" value="F:6-phosphofructokinase activity"/>
    <property type="evidence" value="ECO:0007669"/>
    <property type="project" value="UniProtKB-EC"/>
</dbReference>
<comment type="catalytic activity">
    <reaction evidence="10">
        <text>beta-D-fructose 6-phosphate + ATP = beta-D-fructose 1,6-bisphosphate + ADP + H(+)</text>
        <dbReference type="Rhea" id="RHEA:16109"/>
        <dbReference type="ChEBI" id="CHEBI:15378"/>
        <dbReference type="ChEBI" id="CHEBI:30616"/>
        <dbReference type="ChEBI" id="CHEBI:32966"/>
        <dbReference type="ChEBI" id="CHEBI:57634"/>
        <dbReference type="ChEBI" id="CHEBI:456216"/>
        <dbReference type="EC" id="2.7.1.11"/>
    </reaction>
</comment>
<evidence type="ECO:0000259" key="11">
    <source>
        <dbReference type="Pfam" id="PF00365"/>
    </source>
</evidence>
<organism evidence="12">
    <name type="scientific">Sesamum radiatum</name>
    <name type="common">Black benniseed</name>
    <dbReference type="NCBI Taxonomy" id="300843"/>
    <lineage>
        <taxon>Eukaryota</taxon>
        <taxon>Viridiplantae</taxon>
        <taxon>Streptophyta</taxon>
        <taxon>Embryophyta</taxon>
        <taxon>Tracheophyta</taxon>
        <taxon>Spermatophyta</taxon>
        <taxon>Magnoliopsida</taxon>
        <taxon>eudicotyledons</taxon>
        <taxon>Gunneridae</taxon>
        <taxon>Pentapetalae</taxon>
        <taxon>asterids</taxon>
        <taxon>lamiids</taxon>
        <taxon>Lamiales</taxon>
        <taxon>Pedaliaceae</taxon>
        <taxon>Sesamum</taxon>
    </lineage>
</organism>
<dbReference type="PRINTS" id="PR00476">
    <property type="entry name" value="PHFRCTKINASE"/>
</dbReference>
<proteinExistence type="predicted"/>
<feature type="domain" description="Phosphofructokinase" evidence="11">
    <location>
        <begin position="166"/>
        <end position="381"/>
    </location>
</feature>
<protein>
    <submittedName>
        <fullName evidence="12">ATP-dependent 6-phosphofructokinase</fullName>
    </submittedName>
</protein>
<evidence type="ECO:0000256" key="4">
    <source>
        <dbReference type="ARBA" id="ARBA00022723"/>
    </source>
</evidence>
<accession>A0AAW2L9D6</accession>
<dbReference type="GO" id="GO:0005524">
    <property type="term" value="F:ATP binding"/>
    <property type="evidence" value="ECO:0007669"/>
    <property type="project" value="UniProtKB-KW"/>
</dbReference>
<dbReference type="GO" id="GO:0005737">
    <property type="term" value="C:cytoplasm"/>
    <property type="evidence" value="ECO:0007669"/>
    <property type="project" value="UniProtKB-ARBA"/>
</dbReference>
<dbReference type="InterPro" id="IPR050929">
    <property type="entry name" value="PFKA"/>
</dbReference>
<dbReference type="InterPro" id="IPR012004">
    <property type="entry name" value="PyroP-dep_PFK_TP0108"/>
</dbReference>
<keyword evidence="7" id="KW-0067">ATP-binding</keyword>
<evidence type="ECO:0000256" key="8">
    <source>
        <dbReference type="ARBA" id="ARBA00022842"/>
    </source>
</evidence>
<dbReference type="GO" id="GO:0006002">
    <property type="term" value="P:fructose 6-phosphate metabolic process"/>
    <property type="evidence" value="ECO:0007669"/>
    <property type="project" value="InterPro"/>
</dbReference>
<evidence type="ECO:0000256" key="9">
    <source>
        <dbReference type="ARBA" id="ARBA00023152"/>
    </source>
</evidence>
<gene>
    <name evidence="12" type="ORF">Sradi_5450100</name>
</gene>
<dbReference type="FunFam" id="3.40.50.460:FF:000018">
    <property type="entry name" value="Phosphofructokinase"/>
    <property type="match status" value="1"/>
</dbReference>
<dbReference type="SUPFAM" id="SSF53784">
    <property type="entry name" value="Phosphofructokinase"/>
    <property type="match status" value="1"/>
</dbReference>
<evidence type="ECO:0000256" key="7">
    <source>
        <dbReference type="ARBA" id="ARBA00022840"/>
    </source>
</evidence>
<dbReference type="Gene3D" id="3.40.50.460">
    <property type="entry name" value="Phosphofructokinase domain"/>
    <property type="match status" value="1"/>
</dbReference>
<keyword evidence="4" id="KW-0479">Metal-binding</keyword>
<dbReference type="Gene3D" id="3.40.50.450">
    <property type="match status" value="1"/>
</dbReference>
<evidence type="ECO:0000256" key="5">
    <source>
        <dbReference type="ARBA" id="ARBA00022741"/>
    </source>
</evidence>
<dbReference type="AlphaFoldDB" id="A0AAW2L9D6"/>
<evidence type="ECO:0000313" key="12">
    <source>
        <dbReference type="EMBL" id="KAL0315719.1"/>
    </source>
</evidence>
<dbReference type="GO" id="GO:0046872">
    <property type="term" value="F:metal ion binding"/>
    <property type="evidence" value="ECO:0007669"/>
    <property type="project" value="UniProtKB-KW"/>
</dbReference>
<reference evidence="12" key="2">
    <citation type="journal article" date="2024" name="Plant">
        <title>Genomic evolution and insights into agronomic trait innovations of Sesamum species.</title>
        <authorList>
            <person name="Miao H."/>
            <person name="Wang L."/>
            <person name="Qu L."/>
            <person name="Liu H."/>
            <person name="Sun Y."/>
            <person name="Le M."/>
            <person name="Wang Q."/>
            <person name="Wei S."/>
            <person name="Zheng Y."/>
            <person name="Lin W."/>
            <person name="Duan Y."/>
            <person name="Cao H."/>
            <person name="Xiong S."/>
            <person name="Wang X."/>
            <person name="Wei L."/>
            <person name="Li C."/>
            <person name="Ma Q."/>
            <person name="Ju M."/>
            <person name="Zhao R."/>
            <person name="Li G."/>
            <person name="Mu C."/>
            <person name="Tian Q."/>
            <person name="Mei H."/>
            <person name="Zhang T."/>
            <person name="Gao T."/>
            <person name="Zhang H."/>
        </authorList>
    </citation>
    <scope>NUCLEOTIDE SEQUENCE</scope>
    <source>
        <strain evidence="12">G02</strain>
    </source>
</reference>
<evidence type="ECO:0000256" key="10">
    <source>
        <dbReference type="ARBA" id="ARBA00048070"/>
    </source>
</evidence>
<name>A0AAW2L9D6_SESRA</name>
<dbReference type="PANTHER" id="PTHR45770">
    <property type="entry name" value="ATP-DEPENDENT 6-PHOSPHOFRUCTOKINASE 1"/>
    <property type="match status" value="1"/>
</dbReference>
<keyword evidence="2" id="KW-0021">Allosteric enzyme</keyword>
<feature type="domain" description="Phosphofructokinase" evidence="11">
    <location>
        <begin position="95"/>
        <end position="161"/>
    </location>
</feature>
<keyword evidence="3" id="KW-0808">Transferase</keyword>
<dbReference type="InterPro" id="IPR000023">
    <property type="entry name" value="Phosphofructokinase_dom"/>
</dbReference>
<dbReference type="PIRSF" id="PIRSF000534">
    <property type="entry name" value="PPi_PFK_TP0108"/>
    <property type="match status" value="1"/>
</dbReference>
<keyword evidence="5" id="KW-0547">Nucleotide-binding</keyword>
<evidence type="ECO:0000256" key="1">
    <source>
        <dbReference type="ARBA" id="ARBA00001946"/>
    </source>
</evidence>
<evidence type="ECO:0000256" key="2">
    <source>
        <dbReference type="ARBA" id="ARBA00022533"/>
    </source>
</evidence>
<evidence type="ECO:0000256" key="3">
    <source>
        <dbReference type="ARBA" id="ARBA00022679"/>
    </source>
</evidence>